<dbReference type="RefSeq" id="WP_102645591.1">
    <property type="nucleotide sequence ID" value="NZ_PNYA01000009.1"/>
</dbReference>
<gene>
    <name evidence="1" type="ORF">C0Z18_11770</name>
</gene>
<comment type="caution">
    <text evidence="1">The sequence shown here is derived from an EMBL/GenBank/DDBJ whole genome shotgun (WGS) entry which is preliminary data.</text>
</comment>
<reference evidence="1 2" key="1">
    <citation type="submission" date="2018-01" db="EMBL/GenBank/DDBJ databases">
        <title>Whole genome analyses suggest that Burkholderia sensu lato contains two further novel genera in the rhizoxinica-symbiotica group Mycetohabitans gen. nov., and Trinickia gen. nov.: implications for the evolution of diazotrophy and nodulation in the Burkholderiaceae.</title>
        <authorList>
            <person name="Estrada-de los Santos P."/>
            <person name="Palmer M."/>
            <person name="Chavez-Ramirez B."/>
            <person name="Beukes C."/>
            <person name="Steenkamp E.T."/>
            <person name="Hirsch A.M."/>
            <person name="Manyaka P."/>
            <person name="Maluk M."/>
            <person name="Lafos M."/>
            <person name="Crook M."/>
            <person name="Gross E."/>
            <person name="Simon M.F."/>
            <person name="Bueno dos Reis Junior F."/>
            <person name="Poole P.S."/>
            <person name="Venter S.N."/>
            <person name="James E.K."/>
        </authorList>
    </citation>
    <scope>NUCLEOTIDE SEQUENCE [LARGE SCALE GENOMIC DNA]</scope>
    <source>
        <strain evidence="1 2">GIMN1.004</strain>
    </source>
</reference>
<name>A0A2N7VSG6_9BURK</name>
<evidence type="ECO:0000313" key="1">
    <source>
        <dbReference type="EMBL" id="PMS20083.1"/>
    </source>
</evidence>
<protein>
    <submittedName>
        <fullName evidence="1">Uncharacterized protein</fullName>
    </submittedName>
</protein>
<dbReference type="AlphaFoldDB" id="A0A2N7VSG6"/>
<organism evidence="1 2">
    <name type="scientific">Trinickia dabaoshanensis</name>
    <dbReference type="NCBI Taxonomy" id="564714"/>
    <lineage>
        <taxon>Bacteria</taxon>
        <taxon>Pseudomonadati</taxon>
        <taxon>Pseudomonadota</taxon>
        <taxon>Betaproteobacteria</taxon>
        <taxon>Burkholderiales</taxon>
        <taxon>Burkholderiaceae</taxon>
        <taxon>Trinickia</taxon>
    </lineage>
</organism>
<dbReference type="EMBL" id="PNYA01000009">
    <property type="protein sequence ID" value="PMS20083.1"/>
    <property type="molecule type" value="Genomic_DNA"/>
</dbReference>
<dbReference type="Proteomes" id="UP000235616">
    <property type="component" value="Unassembled WGS sequence"/>
</dbReference>
<proteinExistence type="predicted"/>
<dbReference type="OrthoDB" id="9005934at2"/>
<evidence type="ECO:0000313" key="2">
    <source>
        <dbReference type="Proteomes" id="UP000235616"/>
    </source>
</evidence>
<accession>A0A2N7VSG6</accession>
<keyword evidence="2" id="KW-1185">Reference proteome</keyword>
<sequence>MNWMSPKQVVATQRAGIDTVLGVTQTLLDGCERMTDLNWQTAGAMMGETHERAWRGVVPKTPLQWMMPASSWPLPMPMVEKVQGYCRKAYDIAVSTQADMAGLSREGSNAYTRLFVDDASKLASSDSEGGIPAWGAVFDAAYRLYETWQKASLQVVQLTAGSLDPAMMVAGKGGKRRSEHGRH</sequence>